<dbReference type="PATRIC" id="fig|1121448.10.peg.840"/>
<dbReference type="STRING" id="1121448.DGI_0838"/>
<reference evidence="1 2" key="1">
    <citation type="journal article" date="2013" name="J. Bacteriol.">
        <title>Roles of HynAB and Ech, the only two hydrogenases found in the model sulfate reducer Desulfovibrio gigas.</title>
        <authorList>
            <person name="Morais-Silva F.O."/>
            <person name="Santos C.I."/>
            <person name="Rodrigues R."/>
            <person name="Pereira I.A."/>
            <person name="Rodrigues-Pousada C."/>
        </authorList>
    </citation>
    <scope>NUCLEOTIDE SEQUENCE [LARGE SCALE GENOMIC DNA]</scope>
    <source>
        <strain evidence="2">ATCC 19364 / DSM 1382 / NCIMB 9332 / VKM B-1759</strain>
    </source>
</reference>
<dbReference type="Proteomes" id="UP000016587">
    <property type="component" value="Chromosome"/>
</dbReference>
<dbReference type="eggNOG" id="ENOG5033DKN">
    <property type="taxonomic scope" value="Bacteria"/>
</dbReference>
<gene>
    <name evidence="1" type="ORF">DGI_0838</name>
</gene>
<dbReference type="OrthoDB" id="5472137at2"/>
<dbReference type="AlphaFoldDB" id="T2G8W3"/>
<dbReference type="HOGENOM" id="CLU_154431_0_0_7"/>
<organism evidence="1 2">
    <name type="scientific">Megalodesulfovibrio gigas (strain ATCC 19364 / DSM 1382 / NCIMB 9332 / VKM B-1759)</name>
    <name type="common">Desulfovibrio gigas</name>
    <dbReference type="NCBI Taxonomy" id="1121448"/>
    <lineage>
        <taxon>Bacteria</taxon>
        <taxon>Pseudomonadati</taxon>
        <taxon>Thermodesulfobacteriota</taxon>
        <taxon>Desulfovibrionia</taxon>
        <taxon>Desulfovibrionales</taxon>
        <taxon>Desulfovibrionaceae</taxon>
        <taxon>Megalodesulfovibrio</taxon>
    </lineage>
</organism>
<reference evidence="2" key="2">
    <citation type="submission" date="2013-07" db="EMBL/GenBank/DDBJ databases">
        <authorList>
            <person name="Morais-Silva F.O."/>
            <person name="Rezende A.M."/>
            <person name="Pimentel C."/>
            <person name="Resende D.M."/>
            <person name="Santos C.I."/>
            <person name="Clemente C."/>
            <person name="de Oliveira L.M."/>
            <person name="da Silva S.M."/>
            <person name="Costa D.A."/>
            <person name="Varela-Raposo A."/>
            <person name="Horacio E.C.A."/>
            <person name="Matos M."/>
            <person name="Flores O."/>
            <person name="Ruiz J.C."/>
            <person name="Rodrigues-Pousada C."/>
        </authorList>
    </citation>
    <scope>NUCLEOTIDE SEQUENCE [LARGE SCALE GENOMIC DNA]</scope>
    <source>
        <strain evidence="2">ATCC 19364 / DSM 1382 / NCIMB 9332 / VKM B-1759</strain>
    </source>
</reference>
<dbReference type="RefSeq" id="WP_021759428.1">
    <property type="nucleotide sequence ID" value="NC_022444.1"/>
</dbReference>
<protein>
    <submittedName>
        <fullName evidence="1">Uncharacterized protein</fullName>
    </submittedName>
</protein>
<sequence>MNTPITLLDKALALAEEEMTLLQGGDVDGAHLHAAQRIALTEQAWTLRTQAAPADPTDPARLTMLQEKLLQLQAMQHRLTAEARRLHASIKAELLRSRKEGARHAAYGRALRPATAGIPNSRFCSKRS</sequence>
<keyword evidence="2" id="KW-1185">Reference proteome</keyword>
<dbReference type="EMBL" id="CP006585">
    <property type="protein sequence ID" value="AGW12733.1"/>
    <property type="molecule type" value="Genomic_DNA"/>
</dbReference>
<accession>T2G8W3</accession>
<proteinExistence type="predicted"/>
<evidence type="ECO:0000313" key="1">
    <source>
        <dbReference type="EMBL" id="AGW12733.1"/>
    </source>
</evidence>
<evidence type="ECO:0000313" key="2">
    <source>
        <dbReference type="Proteomes" id="UP000016587"/>
    </source>
</evidence>
<name>T2G8W3_MEGG1</name>
<dbReference type="KEGG" id="dgg:DGI_0838"/>